<gene>
    <name evidence="2" type="ORF">Ddye_028310</name>
</gene>
<dbReference type="PANTHER" id="PTHR47481">
    <property type="match status" value="1"/>
</dbReference>
<accession>A0AAD9WS82</accession>
<organism evidence="2 3">
    <name type="scientific">Dipteronia dyeriana</name>
    <dbReference type="NCBI Taxonomy" id="168575"/>
    <lineage>
        <taxon>Eukaryota</taxon>
        <taxon>Viridiplantae</taxon>
        <taxon>Streptophyta</taxon>
        <taxon>Embryophyta</taxon>
        <taxon>Tracheophyta</taxon>
        <taxon>Spermatophyta</taxon>
        <taxon>Magnoliopsida</taxon>
        <taxon>eudicotyledons</taxon>
        <taxon>Gunneridae</taxon>
        <taxon>Pentapetalae</taxon>
        <taxon>rosids</taxon>
        <taxon>malvids</taxon>
        <taxon>Sapindales</taxon>
        <taxon>Sapindaceae</taxon>
        <taxon>Hippocastanoideae</taxon>
        <taxon>Acereae</taxon>
        <taxon>Dipteronia</taxon>
    </lineage>
</organism>
<evidence type="ECO:0000256" key="1">
    <source>
        <dbReference type="SAM" id="MobiDB-lite"/>
    </source>
</evidence>
<comment type="caution">
    <text evidence="2">The sequence shown here is derived from an EMBL/GenBank/DDBJ whole genome shotgun (WGS) entry which is preliminary data.</text>
</comment>
<proteinExistence type="predicted"/>
<feature type="region of interest" description="Disordered" evidence="1">
    <location>
        <begin position="80"/>
        <end position="109"/>
    </location>
</feature>
<sequence length="234" mass="25925">MSVVFVDMLGRPLDSKDLNEKVLDGLDDDYLPLIDAINGWETTIPFGELHEKLITKELLLTQSRATSVSLTATVNPAGPRTRPWCFPSQSFRSPATGTQSSSSHGSRPPSKPYLKFFQACNTQGHTAKHCPSFNLVASQSQNTQPPQQPWHPHHPSSWQPQPLAHQMPRAHYADAENNGTPTWLLDSCASHLVTSDLNNVSLHSPYTGSYDIVIGDGTELPIRHRFHLFISSHS</sequence>
<keyword evidence="3" id="KW-1185">Reference proteome</keyword>
<evidence type="ECO:0008006" key="4">
    <source>
        <dbReference type="Google" id="ProtNLM"/>
    </source>
</evidence>
<feature type="region of interest" description="Disordered" evidence="1">
    <location>
        <begin position="138"/>
        <end position="164"/>
    </location>
</feature>
<dbReference type="AlphaFoldDB" id="A0AAD9WS82"/>
<feature type="compositionally biased region" description="Polar residues" evidence="1">
    <location>
        <begin position="87"/>
        <end position="99"/>
    </location>
</feature>
<name>A0AAD9WS82_9ROSI</name>
<dbReference type="PANTHER" id="PTHR47481:SF22">
    <property type="entry name" value="RETROTRANSPOSON GAG DOMAIN-CONTAINING PROTEIN"/>
    <property type="match status" value="1"/>
</dbReference>
<evidence type="ECO:0000313" key="3">
    <source>
        <dbReference type="Proteomes" id="UP001280121"/>
    </source>
</evidence>
<reference evidence="2" key="1">
    <citation type="journal article" date="2023" name="Plant J.">
        <title>Genome sequences and population genomics provide insights into the demographic history, inbreeding, and mutation load of two 'living fossil' tree species of Dipteronia.</title>
        <authorList>
            <person name="Feng Y."/>
            <person name="Comes H.P."/>
            <person name="Chen J."/>
            <person name="Zhu S."/>
            <person name="Lu R."/>
            <person name="Zhang X."/>
            <person name="Li P."/>
            <person name="Qiu J."/>
            <person name="Olsen K.M."/>
            <person name="Qiu Y."/>
        </authorList>
    </citation>
    <scope>NUCLEOTIDE SEQUENCE</scope>
    <source>
        <tissue evidence="2">Leaf</tissue>
    </source>
</reference>
<protein>
    <recommendedName>
        <fullName evidence="4">Retrovirus-related Pol polyprotein from transposon RE2</fullName>
    </recommendedName>
</protein>
<dbReference type="EMBL" id="JANJYI010000008">
    <property type="protein sequence ID" value="KAK2640515.1"/>
    <property type="molecule type" value="Genomic_DNA"/>
</dbReference>
<evidence type="ECO:0000313" key="2">
    <source>
        <dbReference type="EMBL" id="KAK2640515.1"/>
    </source>
</evidence>
<dbReference type="Proteomes" id="UP001280121">
    <property type="component" value="Unassembled WGS sequence"/>
</dbReference>